<proteinExistence type="predicted"/>
<protein>
    <recommendedName>
        <fullName evidence="4">Phytosulfokine-beta</fullName>
    </recommendedName>
</protein>
<evidence type="ECO:0000313" key="2">
    <source>
        <dbReference type="EMBL" id="KAL2342997.1"/>
    </source>
</evidence>
<accession>A0ABD1N4H4</accession>
<gene>
    <name evidence="2" type="ORF">Fmac_004282</name>
</gene>
<feature type="chain" id="PRO_5044769626" description="Phytosulfokine-beta" evidence="1">
    <location>
        <begin position="22"/>
        <end position="69"/>
    </location>
</feature>
<dbReference type="Proteomes" id="UP001603857">
    <property type="component" value="Unassembled WGS sequence"/>
</dbReference>
<evidence type="ECO:0000313" key="3">
    <source>
        <dbReference type="Proteomes" id="UP001603857"/>
    </source>
</evidence>
<reference evidence="2 3" key="1">
    <citation type="submission" date="2024-08" db="EMBL/GenBank/DDBJ databases">
        <title>Insights into the chromosomal genome structure of Flemingia macrophylla.</title>
        <authorList>
            <person name="Ding Y."/>
            <person name="Zhao Y."/>
            <person name="Bi W."/>
            <person name="Wu M."/>
            <person name="Zhao G."/>
            <person name="Gong Y."/>
            <person name="Li W."/>
            <person name="Zhang P."/>
        </authorList>
    </citation>
    <scope>NUCLEOTIDE SEQUENCE [LARGE SCALE GENOMIC DNA]</scope>
    <source>
        <strain evidence="2">DYQJB</strain>
        <tissue evidence="2">Leaf</tissue>
    </source>
</reference>
<name>A0ABD1N4H4_9FABA</name>
<organism evidence="2 3">
    <name type="scientific">Flemingia macrophylla</name>
    <dbReference type="NCBI Taxonomy" id="520843"/>
    <lineage>
        <taxon>Eukaryota</taxon>
        <taxon>Viridiplantae</taxon>
        <taxon>Streptophyta</taxon>
        <taxon>Embryophyta</taxon>
        <taxon>Tracheophyta</taxon>
        <taxon>Spermatophyta</taxon>
        <taxon>Magnoliopsida</taxon>
        <taxon>eudicotyledons</taxon>
        <taxon>Gunneridae</taxon>
        <taxon>Pentapetalae</taxon>
        <taxon>rosids</taxon>
        <taxon>fabids</taxon>
        <taxon>Fabales</taxon>
        <taxon>Fabaceae</taxon>
        <taxon>Papilionoideae</taxon>
        <taxon>50 kb inversion clade</taxon>
        <taxon>NPAAA clade</taxon>
        <taxon>indigoferoid/millettioid clade</taxon>
        <taxon>Phaseoleae</taxon>
        <taxon>Flemingia</taxon>
    </lineage>
</organism>
<sequence length="69" mass="7783">MRLLIISAFFLFLIFTFNVICVFQGEALISEGVVASGNSSTTTDDCERSECKEENIFENEDYVYTNSLP</sequence>
<keyword evidence="1" id="KW-0732">Signal</keyword>
<comment type="caution">
    <text evidence="2">The sequence shown here is derived from an EMBL/GenBank/DDBJ whole genome shotgun (WGS) entry which is preliminary data.</text>
</comment>
<keyword evidence="3" id="KW-1185">Reference proteome</keyword>
<evidence type="ECO:0008006" key="4">
    <source>
        <dbReference type="Google" id="ProtNLM"/>
    </source>
</evidence>
<evidence type="ECO:0000256" key="1">
    <source>
        <dbReference type="SAM" id="SignalP"/>
    </source>
</evidence>
<feature type="signal peptide" evidence="1">
    <location>
        <begin position="1"/>
        <end position="21"/>
    </location>
</feature>
<dbReference type="AlphaFoldDB" id="A0ABD1N4H4"/>
<dbReference type="EMBL" id="JBGMDY010000002">
    <property type="protein sequence ID" value="KAL2342997.1"/>
    <property type="molecule type" value="Genomic_DNA"/>
</dbReference>